<dbReference type="PANTHER" id="PTHR31912:SF34">
    <property type="entry name" value="NOTOCHORD-RELATED PROTEIN"/>
    <property type="match status" value="1"/>
</dbReference>
<evidence type="ECO:0000313" key="3">
    <source>
        <dbReference type="Proteomes" id="UP000054564"/>
    </source>
</evidence>
<evidence type="ECO:0000256" key="1">
    <source>
        <dbReference type="SAM" id="MobiDB-lite"/>
    </source>
</evidence>
<protein>
    <submittedName>
        <fullName evidence="2">Uncharacterized protein</fullName>
    </submittedName>
</protein>
<name>A0A0L0V5I2_9BASI</name>
<feature type="region of interest" description="Disordered" evidence="1">
    <location>
        <begin position="1100"/>
        <end position="1120"/>
    </location>
</feature>
<keyword evidence="3" id="KW-1185">Reference proteome</keyword>
<dbReference type="AlphaFoldDB" id="A0A0L0V5I2"/>
<sequence>MDRRRHCMLPRHQENVQADKERRNQERSRRAAVEISNQVPMVVDQAITELEPVIGESSRPPTEEARGENLPVEDVEGVPLSTFEEEGSDDEEGELNWTDMIGIAVGQINLEPEDAILDATSPLFRREEEEIRKIRPDNTAWYPFLNKEYLIGSLLLGYLHKLISRDLYHQIRSVFTAYHIHLPRWEALRETRAKIRTLIDHTIIEKETVFGQPVFGLNARELIRDDLMNPLVAPHLEFVPEDAHGRDIYKMSQSSKWLKHLEPDLRVQMVESNEKHFYIFEPVQLKTHAIVVPYFFFTHEEKYFAKCYQPIIKSNVDQSKLEMHLISDIPYDDDRLKVVSVNEFSLIYEEIAIKNGLKLSECCGGKMIDENNVDLIFPNPWRTKAAGKILRHVPINLYCDDTSGNKSKKWNKHISYYFTLSGLPPKISNQQFNCHFLCTSNIAGPLELGEMVVEQLNDMATNGFVAYDSTIGKEVHVMTSSLCFLADSPMHAEITNTHVPGNALNSCRYCVLRSEDLKSRKKLPYLAQFTQKNLHGANCPNQLRTMEETIINSKKLWTETKETLDLDKLNKKSAKLAVRDQLNLKFSKQVFAFQAEKISLLAAGEELPPHMDQDIPQKLVDMEKDEPLRMHNSFMRLKGFDSVKDTPVEVLHVFLLGPVKYLFRDFMKGLNDIQKSELLALWYSFNTNSLDIPSIRPSSMVQYCSSLIGKDFRIILQAAPFIFFQFMTPSQINIWSSLCHLGSLIFQTHIEDMDTYISDLRTHIDIFLSHIIKDSAQWINKAKFHMLLHLPDSILRFGPATLFATEKFESYNGILRFASIHSNRQSPGQDIAITFSNYHAICQLLSGGFFWDHKQNKYVQCSYQVINMFSQNPLIQQTLDYNHSASTQNINYPSVKKSAIPEIDKLVIPQPLKNVYAEHEVKQISEVNLNKKQVLKKKYFILFNINQSTSFPLIGRINSIWMVQKPGYQTSYFFHTTLFQKLEQNDFYKMREIKRTPHETFVHTSNILTGLNVQHDCHQSGCQLEATRTAIVERRKSSQKNLELNHRDEDRYIINFSSLASVSWHRKFSDLLFSSPTQLEWIDIMHDGLNEWSRVTEKQATKANKKKTTISGGQMDPSLQ</sequence>
<accession>A0A0L0V5I2</accession>
<proteinExistence type="predicted"/>
<organism evidence="2 3">
    <name type="scientific">Puccinia striiformis f. sp. tritici PST-78</name>
    <dbReference type="NCBI Taxonomy" id="1165861"/>
    <lineage>
        <taxon>Eukaryota</taxon>
        <taxon>Fungi</taxon>
        <taxon>Dikarya</taxon>
        <taxon>Basidiomycota</taxon>
        <taxon>Pucciniomycotina</taxon>
        <taxon>Pucciniomycetes</taxon>
        <taxon>Pucciniales</taxon>
        <taxon>Pucciniaceae</taxon>
        <taxon>Puccinia</taxon>
    </lineage>
</organism>
<feature type="compositionally biased region" description="Basic and acidic residues" evidence="1">
    <location>
        <begin position="11"/>
        <end position="30"/>
    </location>
</feature>
<feature type="region of interest" description="Disordered" evidence="1">
    <location>
        <begin position="1"/>
        <end position="30"/>
    </location>
</feature>
<dbReference type="STRING" id="1165861.A0A0L0V5I2"/>
<dbReference type="Proteomes" id="UP000054564">
    <property type="component" value="Unassembled WGS sequence"/>
</dbReference>
<evidence type="ECO:0000313" key="2">
    <source>
        <dbReference type="EMBL" id="KNE94518.1"/>
    </source>
</evidence>
<dbReference type="EMBL" id="AJIL01000115">
    <property type="protein sequence ID" value="KNE94518.1"/>
    <property type="molecule type" value="Genomic_DNA"/>
</dbReference>
<comment type="caution">
    <text evidence="2">The sequence shown here is derived from an EMBL/GenBank/DDBJ whole genome shotgun (WGS) entry which is preliminary data.</text>
</comment>
<dbReference type="OrthoDB" id="2288618at2759"/>
<dbReference type="PANTHER" id="PTHR31912">
    <property type="entry name" value="IP13529P"/>
    <property type="match status" value="1"/>
</dbReference>
<gene>
    <name evidence="2" type="ORF">PSTG_12164</name>
</gene>
<reference evidence="3" key="1">
    <citation type="submission" date="2014-03" db="EMBL/GenBank/DDBJ databases">
        <title>The Genome Sequence of Puccinia striiformis f. sp. tritici PST-78.</title>
        <authorList>
            <consortium name="The Broad Institute Genome Sequencing Platform"/>
            <person name="Cuomo C."/>
            <person name="Hulbert S."/>
            <person name="Chen X."/>
            <person name="Walker B."/>
            <person name="Young S.K."/>
            <person name="Zeng Q."/>
            <person name="Gargeya S."/>
            <person name="Fitzgerald M."/>
            <person name="Haas B."/>
            <person name="Abouelleil A."/>
            <person name="Alvarado L."/>
            <person name="Arachchi H.M."/>
            <person name="Berlin A.M."/>
            <person name="Chapman S.B."/>
            <person name="Goldberg J."/>
            <person name="Griggs A."/>
            <person name="Gujja S."/>
            <person name="Hansen M."/>
            <person name="Howarth C."/>
            <person name="Imamovic A."/>
            <person name="Larimer J."/>
            <person name="McCowan C."/>
            <person name="Montmayeur A."/>
            <person name="Murphy C."/>
            <person name="Neiman D."/>
            <person name="Pearson M."/>
            <person name="Priest M."/>
            <person name="Roberts A."/>
            <person name="Saif S."/>
            <person name="Shea T."/>
            <person name="Sisk P."/>
            <person name="Sykes S."/>
            <person name="Wortman J."/>
            <person name="Nusbaum C."/>
            <person name="Birren B."/>
        </authorList>
    </citation>
    <scope>NUCLEOTIDE SEQUENCE [LARGE SCALE GENOMIC DNA]</scope>
    <source>
        <strain evidence="3">race PST-78</strain>
    </source>
</reference>